<gene>
    <name evidence="1" type="ORF">EV672_101375</name>
</gene>
<protein>
    <submittedName>
        <fullName evidence="1">Uncharacterized protein</fullName>
    </submittedName>
</protein>
<comment type="caution">
    <text evidence="1">The sequence shown here is derived from an EMBL/GenBank/DDBJ whole genome shotgun (WGS) entry which is preliminary data.</text>
</comment>
<dbReference type="EMBL" id="SNXW01000001">
    <property type="protein sequence ID" value="TDP88230.1"/>
    <property type="molecule type" value="Genomic_DNA"/>
</dbReference>
<proteinExistence type="predicted"/>
<reference evidence="1 2" key="1">
    <citation type="submission" date="2019-03" db="EMBL/GenBank/DDBJ databases">
        <title>Genomic Encyclopedia of Type Strains, Phase IV (KMG-IV): sequencing the most valuable type-strain genomes for metagenomic binning, comparative biology and taxonomic classification.</title>
        <authorList>
            <person name="Goeker M."/>
        </authorList>
    </citation>
    <scope>NUCLEOTIDE SEQUENCE [LARGE SCALE GENOMIC DNA]</scope>
    <source>
        <strain evidence="1 2">DSM 11901</strain>
    </source>
</reference>
<keyword evidence="2" id="KW-1185">Reference proteome</keyword>
<sequence length="41" mass="4566">MLTLTILALVTIPMLIDLGLRGRHQTIELSMMRTGTTLDKP</sequence>
<evidence type="ECO:0000313" key="1">
    <source>
        <dbReference type="EMBL" id="TDP88230.1"/>
    </source>
</evidence>
<evidence type="ECO:0000313" key="2">
    <source>
        <dbReference type="Proteomes" id="UP000294593"/>
    </source>
</evidence>
<dbReference type="RefSeq" id="WP_279536165.1">
    <property type="nucleotide sequence ID" value="NZ_JBASTO010000306.1"/>
</dbReference>
<dbReference type="Proteomes" id="UP000294593">
    <property type="component" value="Unassembled WGS sequence"/>
</dbReference>
<organism evidence="1 2">
    <name type="scientific">Aquabacterium commune</name>
    <dbReference type="NCBI Taxonomy" id="70586"/>
    <lineage>
        <taxon>Bacteria</taxon>
        <taxon>Pseudomonadati</taxon>
        <taxon>Pseudomonadota</taxon>
        <taxon>Betaproteobacteria</taxon>
        <taxon>Burkholderiales</taxon>
        <taxon>Aquabacterium</taxon>
    </lineage>
</organism>
<accession>A0A4R6RNM7</accession>
<name>A0A4R6RNM7_9BURK</name>
<dbReference type="AlphaFoldDB" id="A0A4R6RNM7"/>